<dbReference type="Pfam" id="PF00005">
    <property type="entry name" value="ABC_tran"/>
    <property type="match status" value="2"/>
</dbReference>
<feature type="transmembrane region" description="Helical" evidence="7">
    <location>
        <begin position="569"/>
        <end position="589"/>
    </location>
</feature>
<keyword evidence="11" id="KW-1185">Reference proteome</keyword>
<evidence type="ECO:0000313" key="11">
    <source>
        <dbReference type="Proteomes" id="UP000516349"/>
    </source>
</evidence>
<feature type="transmembrane region" description="Helical" evidence="7">
    <location>
        <begin position="802"/>
        <end position="822"/>
    </location>
</feature>
<dbReference type="KEGG" id="ebla:JGUZn3_11640"/>
<accession>A0A7H1NRI0</accession>
<feature type="transmembrane region" description="Helical" evidence="7">
    <location>
        <begin position="828"/>
        <end position="845"/>
    </location>
</feature>
<feature type="transmembrane region" description="Helical" evidence="7">
    <location>
        <begin position="894"/>
        <end position="912"/>
    </location>
</feature>
<feature type="transmembrane region" description="Helical" evidence="7">
    <location>
        <begin position="772"/>
        <end position="795"/>
    </location>
</feature>
<protein>
    <submittedName>
        <fullName evidence="10">Ribosome-associated ATPase</fullName>
    </submittedName>
</protein>
<dbReference type="Gene3D" id="3.40.50.300">
    <property type="entry name" value="P-loop containing nucleotide triphosphate hydrolases"/>
    <property type="match status" value="2"/>
</dbReference>
<dbReference type="AlphaFoldDB" id="A0A7H1NRI0"/>
<dbReference type="Gene3D" id="3.40.1710.10">
    <property type="entry name" value="abc type-2 transporter like domain"/>
    <property type="match status" value="1"/>
</dbReference>
<dbReference type="InterPro" id="IPR013525">
    <property type="entry name" value="ABC2_TM"/>
</dbReference>
<dbReference type="SUPFAM" id="SSF52540">
    <property type="entry name" value="P-loop containing nucleoside triphosphate hydrolases"/>
    <property type="match status" value="2"/>
</dbReference>
<dbReference type="GO" id="GO:0005524">
    <property type="term" value="F:ATP binding"/>
    <property type="evidence" value="ECO:0007669"/>
    <property type="project" value="UniProtKB-KW"/>
</dbReference>
<evidence type="ECO:0000256" key="7">
    <source>
        <dbReference type="SAM" id="Phobius"/>
    </source>
</evidence>
<dbReference type="PANTHER" id="PTHR43038">
    <property type="entry name" value="ATP-BINDING CASSETTE, SUB-FAMILY H, MEMBER 1"/>
    <property type="match status" value="1"/>
</dbReference>
<evidence type="ECO:0000256" key="2">
    <source>
        <dbReference type="ARBA" id="ARBA00022692"/>
    </source>
</evidence>
<proteinExistence type="predicted"/>
<dbReference type="RefSeq" id="WP_203414712.1">
    <property type="nucleotide sequence ID" value="NZ_CP060244.1"/>
</dbReference>
<dbReference type="GO" id="GO:0016887">
    <property type="term" value="F:ATP hydrolysis activity"/>
    <property type="evidence" value="ECO:0007669"/>
    <property type="project" value="InterPro"/>
</dbReference>
<keyword evidence="3" id="KW-0547">Nucleotide-binding</keyword>
<evidence type="ECO:0000256" key="4">
    <source>
        <dbReference type="ARBA" id="ARBA00022840"/>
    </source>
</evidence>
<keyword evidence="4" id="KW-0067">ATP-binding</keyword>
<dbReference type="GO" id="GO:0016020">
    <property type="term" value="C:membrane"/>
    <property type="evidence" value="ECO:0007669"/>
    <property type="project" value="UniProtKB-SubCell"/>
</dbReference>
<evidence type="ECO:0000256" key="5">
    <source>
        <dbReference type="ARBA" id="ARBA00022989"/>
    </source>
</evidence>
<keyword evidence="5 7" id="KW-1133">Transmembrane helix</keyword>
<keyword evidence="6 7" id="KW-0472">Membrane</keyword>
<feature type="domain" description="ABC transmembrane type-2" evidence="9">
    <location>
        <begin position="685"/>
        <end position="915"/>
    </location>
</feature>
<dbReference type="InterPro" id="IPR027417">
    <property type="entry name" value="P-loop_NTPase"/>
</dbReference>
<evidence type="ECO:0000313" key="10">
    <source>
        <dbReference type="EMBL" id="QNT78390.1"/>
    </source>
</evidence>
<evidence type="ECO:0000256" key="1">
    <source>
        <dbReference type="ARBA" id="ARBA00004141"/>
    </source>
</evidence>
<dbReference type="Proteomes" id="UP000516349">
    <property type="component" value="Chromosome"/>
</dbReference>
<dbReference type="PROSITE" id="PS50893">
    <property type="entry name" value="ABC_TRANSPORTER_2"/>
    <property type="match status" value="2"/>
</dbReference>
<dbReference type="PROSITE" id="PS00211">
    <property type="entry name" value="ABC_TRANSPORTER_1"/>
    <property type="match status" value="1"/>
</dbReference>
<sequence>MTPSPTPAKKAVHLQKVSLTYGTVKALQEVEFSLPYGVMAGLIGPDGVGKSSLISLIAGSKIIQQGEVMVLGGDMRLKSHRDQVCPRIAYMPQGLGKNLYPTLSVTENLEFFGRLFGQGAEERNARIHTLLEATGLAPFDDRPAGKLSGGMKQKLGLCCSLIHDPELLLLDEPTTGVDPLSRAQFWQLIERIRKEQPRLSIIVATAYMDEASRFDTLAAMNDGKILATGTTQHLLEKTGTKTLDEAFIALLPQEQRAGYKPLELPKRSPDEQDDLAIETDGLTMKFGTFTAVDHVSCKIERGEIFGFLGSNGCGKSTTMKMLTGLLPPTSGTAKLFGKTLEPSDINVRKRVGYMSQAFSLYSELTVRQNLELHAHLFHIPPDATANRIESLAKRFQLGPIMEDLPTSLPLGQRQRLSLAVALIHQPEILILDEPTSGVDPVARDEFWRVLIDLSRKDKVTIFISTHFMNEAERCDRISLMHAGKILVTDTPTNIVKKRKASTLEEAFIAYLEEAAGQEDKPQQAPTTLAPHAPHSQKDFRLFGLSLRRIMSCSIRETLELKRDPIRGTMALLGSLLLLCIMSYGISLDVENLSFAVIDRDQTTTSQNYELNIAGSRYFTEHPPIRDYNDLDQRMRKGELNVAIELPPHFARDIRRNTPVTIGVWLDGAMPQRAETVKGYIQQLHTQWLKEIARETTGLKTLPGTANIEIRYRYNPNVISVVAIAPAVIPMLLMMIPAMLTALSVVREKELGSILNLYVTPVTQAEFLIGKQIPYIILATLNAVLMIGSATFAFGVPLAGNAFALLLGSILFAINATSIGLLMSTFMNSQIAAIFGTTIATLIPSMQFSGMLNPVNSLSGSGWLIGTFFPTTYYLTISRGIFSKGLGFIELGYEFLALALFVPFILGAAILLLRKQEH</sequence>
<dbReference type="InterPro" id="IPR003593">
    <property type="entry name" value="AAA+_ATPase"/>
</dbReference>
<dbReference type="SMART" id="SM00382">
    <property type="entry name" value="AAA"/>
    <property type="match status" value="2"/>
</dbReference>
<evidence type="ECO:0000259" key="9">
    <source>
        <dbReference type="PROSITE" id="PS51012"/>
    </source>
</evidence>
<feature type="domain" description="ABC transporter" evidence="8">
    <location>
        <begin position="277"/>
        <end position="507"/>
    </location>
</feature>
<dbReference type="InterPro" id="IPR047817">
    <property type="entry name" value="ABC2_TM_bact-type"/>
</dbReference>
<dbReference type="CDD" id="cd03230">
    <property type="entry name" value="ABC_DR_subfamily_A"/>
    <property type="match status" value="2"/>
</dbReference>
<dbReference type="EMBL" id="CP060244">
    <property type="protein sequence ID" value="QNT78390.1"/>
    <property type="molecule type" value="Genomic_DNA"/>
</dbReference>
<keyword evidence="2 7" id="KW-0812">Transmembrane</keyword>
<feature type="domain" description="ABC transporter" evidence="8">
    <location>
        <begin position="12"/>
        <end position="247"/>
    </location>
</feature>
<evidence type="ECO:0000256" key="6">
    <source>
        <dbReference type="ARBA" id="ARBA00023136"/>
    </source>
</evidence>
<dbReference type="NCBIfam" id="NF033858">
    <property type="entry name" value="ABC2_perm_RbbA"/>
    <property type="match status" value="1"/>
</dbReference>
<evidence type="ECO:0000259" key="8">
    <source>
        <dbReference type="PROSITE" id="PS50893"/>
    </source>
</evidence>
<dbReference type="PANTHER" id="PTHR43038:SF4">
    <property type="entry name" value="RIBOSOME-ASSOCIATED ATPASE"/>
    <property type="match status" value="1"/>
</dbReference>
<dbReference type="InterPro" id="IPR003439">
    <property type="entry name" value="ABC_transporter-like_ATP-bd"/>
</dbReference>
<dbReference type="Pfam" id="PF12698">
    <property type="entry name" value="ABC2_membrane_3"/>
    <property type="match status" value="1"/>
</dbReference>
<gene>
    <name evidence="10" type="primary">rbbA</name>
    <name evidence="10" type="ORF">JGUZn3_11640</name>
</gene>
<dbReference type="PROSITE" id="PS51012">
    <property type="entry name" value="ABC_TM2"/>
    <property type="match status" value="1"/>
</dbReference>
<comment type="subcellular location">
    <subcellularLocation>
        <location evidence="1">Membrane</location>
        <topology evidence="1">Multi-pass membrane protein</topology>
    </subcellularLocation>
</comment>
<organism evidence="10 11">
    <name type="scientific">Entomobacter blattae</name>
    <dbReference type="NCBI Taxonomy" id="2762277"/>
    <lineage>
        <taxon>Bacteria</taxon>
        <taxon>Pseudomonadati</taxon>
        <taxon>Pseudomonadota</taxon>
        <taxon>Alphaproteobacteria</taxon>
        <taxon>Acetobacterales</taxon>
        <taxon>Acetobacteraceae</taxon>
        <taxon>Entomobacter</taxon>
    </lineage>
</organism>
<feature type="transmembrane region" description="Helical" evidence="7">
    <location>
        <begin position="717"/>
        <end position="739"/>
    </location>
</feature>
<dbReference type="InterPro" id="IPR047651">
    <property type="entry name" value="ABC2_perm_RbbA"/>
</dbReference>
<name>A0A7H1NRI0_9PROT</name>
<reference evidence="10 11" key="1">
    <citation type="submission" date="2020-08" db="EMBL/GenBank/DDBJ databases">
        <title>Complete genome sequence of Entomobacter blattae G55GP.</title>
        <authorList>
            <person name="Poehlein A."/>
            <person name="Guzman J."/>
            <person name="Daniel R."/>
            <person name="Vilcinskas A."/>
        </authorList>
    </citation>
    <scope>NUCLEOTIDE SEQUENCE [LARGE SCALE GENOMIC DNA]</scope>
    <source>
        <strain evidence="10 11">G55GP</strain>
    </source>
</reference>
<evidence type="ECO:0000256" key="3">
    <source>
        <dbReference type="ARBA" id="ARBA00022741"/>
    </source>
</evidence>
<feature type="transmembrane region" description="Helical" evidence="7">
    <location>
        <begin position="857"/>
        <end position="874"/>
    </location>
</feature>
<dbReference type="GO" id="GO:0140359">
    <property type="term" value="F:ABC-type transporter activity"/>
    <property type="evidence" value="ECO:0007669"/>
    <property type="project" value="InterPro"/>
</dbReference>
<dbReference type="InterPro" id="IPR017871">
    <property type="entry name" value="ABC_transporter-like_CS"/>
</dbReference>